<keyword evidence="2" id="KW-1003">Cell membrane</keyword>
<evidence type="ECO:0000256" key="1">
    <source>
        <dbReference type="ARBA" id="ARBA00004651"/>
    </source>
</evidence>
<gene>
    <name evidence="10" type="ORF">HNR40_007729</name>
</gene>
<evidence type="ECO:0008006" key="12">
    <source>
        <dbReference type="Google" id="ProtNLM"/>
    </source>
</evidence>
<keyword evidence="6 9" id="KW-1133">Transmembrane helix</keyword>
<sequence>MSAHRALIVTLIPAIALRLLAVLGYPPSLLFFGDSFAFLGEKLAPGTTRPSGYSLLLALLRPAHSLTLITVAQHLLGLALAVGVYLLLRRRGLPGWGATLLVTPILFDEFMVLLEHMIMADLVFIVLVCAAITLIVWRVTPATAAVGGLLLGLAGITRTVGLPLLILTAAYLLIRRYTKLRSRRRYGWRPLLALVVAGAIPLGAYATWTKVEKGKFALTEADGNFLWSRTMSFADCAVIRPPERLAVLCPDMPVEQRPYPPYWLWESFSPLLKVPGAANRNQLAGEFARKAILAQPGPYLGAVAVDLAKLLRWERTAAEEKTPYKFPAAERPLNGSVKEIAESYEDGPAATRVVEPFAGWLRAYQRFGYLPFPVLMLGLAGALTAAVVRRRWDALLPGVAALALVVSPPFLAAYDVRYVIPAIPLVCLALGLTLGTRPPSPSQEDPSGARHRRRHAEAGDSRPAGAGHRPSPA</sequence>
<organism evidence="10 11">
    <name type="scientific">Nonomuraea endophytica</name>
    <dbReference type="NCBI Taxonomy" id="714136"/>
    <lineage>
        <taxon>Bacteria</taxon>
        <taxon>Bacillati</taxon>
        <taxon>Actinomycetota</taxon>
        <taxon>Actinomycetes</taxon>
        <taxon>Streptosporangiales</taxon>
        <taxon>Streptosporangiaceae</taxon>
        <taxon>Nonomuraea</taxon>
    </lineage>
</organism>
<keyword evidence="3" id="KW-0328">Glycosyltransferase</keyword>
<dbReference type="InterPro" id="IPR050297">
    <property type="entry name" value="LipidA_mod_glycosyltrf_83"/>
</dbReference>
<comment type="subcellular location">
    <subcellularLocation>
        <location evidence="1">Cell membrane</location>
        <topology evidence="1">Multi-pass membrane protein</topology>
    </subcellularLocation>
</comment>
<dbReference type="EMBL" id="JACHIN010000012">
    <property type="protein sequence ID" value="MBB5082234.1"/>
    <property type="molecule type" value="Genomic_DNA"/>
</dbReference>
<dbReference type="GO" id="GO:0016763">
    <property type="term" value="F:pentosyltransferase activity"/>
    <property type="evidence" value="ECO:0007669"/>
    <property type="project" value="TreeGrafter"/>
</dbReference>
<keyword evidence="7 9" id="KW-0472">Membrane</keyword>
<reference evidence="10 11" key="1">
    <citation type="submission" date="2020-08" db="EMBL/GenBank/DDBJ databases">
        <title>Genomic Encyclopedia of Type Strains, Phase IV (KMG-IV): sequencing the most valuable type-strain genomes for metagenomic binning, comparative biology and taxonomic classification.</title>
        <authorList>
            <person name="Goeker M."/>
        </authorList>
    </citation>
    <scope>NUCLEOTIDE SEQUENCE [LARGE SCALE GENOMIC DNA]</scope>
    <source>
        <strain evidence="10 11">DSM 45385</strain>
    </source>
</reference>
<dbReference type="GO" id="GO:0009103">
    <property type="term" value="P:lipopolysaccharide biosynthetic process"/>
    <property type="evidence" value="ECO:0007669"/>
    <property type="project" value="UniProtKB-ARBA"/>
</dbReference>
<dbReference type="Proteomes" id="UP000568380">
    <property type="component" value="Unassembled WGS sequence"/>
</dbReference>
<evidence type="ECO:0000256" key="3">
    <source>
        <dbReference type="ARBA" id="ARBA00022676"/>
    </source>
</evidence>
<evidence type="ECO:0000256" key="5">
    <source>
        <dbReference type="ARBA" id="ARBA00022692"/>
    </source>
</evidence>
<protein>
    <recommendedName>
        <fullName evidence="12">Phospholipid carrier-dependent glycosyltransferase</fullName>
    </recommendedName>
</protein>
<dbReference type="PANTHER" id="PTHR33908">
    <property type="entry name" value="MANNOSYLTRANSFERASE YKCB-RELATED"/>
    <property type="match status" value="1"/>
</dbReference>
<evidence type="ECO:0000256" key="7">
    <source>
        <dbReference type="ARBA" id="ARBA00023136"/>
    </source>
</evidence>
<comment type="caution">
    <text evidence="10">The sequence shown here is derived from an EMBL/GenBank/DDBJ whole genome shotgun (WGS) entry which is preliminary data.</text>
</comment>
<keyword evidence="11" id="KW-1185">Reference proteome</keyword>
<evidence type="ECO:0000256" key="6">
    <source>
        <dbReference type="ARBA" id="ARBA00022989"/>
    </source>
</evidence>
<evidence type="ECO:0000256" key="4">
    <source>
        <dbReference type="ARBA" id="ARBA00022679"/>
    </source>
</evidence>
<feature type="transmembrane region" description="Helical" evidence="9">
    <location>
        <begin position="395"/>
        <end position="412"/>
    </location>
</feature>
<evidence type="ECO:0000256" key="8">
    <source>
        <dbReference type="SAM" id="MobiDB-lite"/>
    </source>
</evidence>
<feature type="transmembrane region" description="Helical" evidence="9">
    <location>
        <begin position="186"/>
        <end position="208"/>
    </location>
</feature>
<name>A0A7W8AAS9_9ACTN</name>
<evidence type="ECO:0000313" key="10">
    <source>
        <dbReference type="EMBL" id="MBB5082234.1"/>
    </source>
</evidence>
<feature type="transmembrane region" description="Helical" evidence="9">
    <location>
        <begin position="66"/>
        <end position="88"/>
    </location>
</feature>
<feature type="transmembrane region" description="Helical" evidence="9">
    <location>
        <begin position="149"/>
        <end position="174"/>
    </location>
</feature>
<keyword evidence="5 9" id="KW-0812">Transmembrane</keyword>
<dbReference type="GO" id="GO:0005886">
    <property type="term" value="C:plasma membrane"/>
    <property type="evidence" value="ECO:0007669"/>
    <property type="project" value="UniProtKB-SubCell"/>
</dbReference>
<evidence type="ECO:0000313" key="11">
    <source>
        <dbReference type="Proteomes" id="UP000568380"/>
    </source>
</evidence>
<proteinExistence type="predicted"/>
<feature type="transmembrane region" description="Helical" evidence="9">
    <location>
        <begin position="369"/>
        <end position="388"/>
    </location>
</feature>
<feature type="region of interest" description="Disordered" evidence="8">
    <location>
        <begin position="437"/>
        <end position="473"/>
    </location>
</feature>
<evidence type="ECO:0000256" key="9">
    <source>
        <dbReference type="SAM" id="Phobius"/>
    </source>
</evidence>
<evidence type="ECO:0000256" key="2">
    <source>
        <dbReference type="ARBA" id="ARBA00022475"/>
    </source>
</evidence>
<dbReference type="PANTHER" id="PTHR33908:SF11">
    <property type="entry name" value="MEMBRANE PROTEIN"/>
    <property type="match status" value="1"/>
</dbReference>
<dbReference type="AlphaFoldDB" id="A0A7W8AAS9"/>
<keyword evidence="4" id="KW-0808">Transferase</keyword>
<feature type="transmembrane region" description="Helical" evidence="9">
    <location>
        <begin position="118"/>
        <end position="137"/>
    </location>
</feature>
<feature type="transmembrane region" description="Helical" evidence="9">
    <location>
        <begin position="418"/>
        <end position="435"/>
    </location>
</feature>
<accession>A0A7W8AAS9</accession>